<dbReference type="InterPro" id="IPR049362">
    <property type="entry name" value="TTI1_rpt"/>
</dbReference>
<evidence type="ECO:0000256" key="1">
    <source>
        <dbReference type="SAM" id="MobiDB-lite"/>
    </source>
</evidence>
<gene>
    <name evidence="4" type="ORF">K435DRAFT_959605</name>
</gene>
<evidence type="ECO:0000313" key="5">
    <source>
        <dbReference type="Proteomes" id="UP000297245"/>
    </source>
</evidence>
<accession>A0A4V4HIP7</accession>
<dbReference type="Pfam" id="PF24173">
    <property type="entry name" value="TPR_TTI1_N"/>
    <property type="match status" value="1"/>
</dbReference>
<dbReference type="InterPro" id="IPR057566">
    <property type="entry name" value="TPR_TTI1_N"/>
</dbReference>
<evidence type="ECO:0000313" key="4">
    <source>
        <dbReference type="EMBL" id="THV07526.1"/>
    </source>
</evidence>
<dbReference type="Pfam" id="PF21547">
    <property type="entry name" value="TTI1"/>
    <property type="match status" value="1"/>
</dbReference>
<sequence length="1140" mass="126033">MSVQDTQSQPAFQKLKPICVPLLGCSSLTPTSVSTVLKLLDDLIRALRDLHSSRVSLNASLISYTFFPISTILKRNASAAIPDQVLEKIFVVLSLLCEDWWWFCELNIWDQIFMLCGSVIGGIEGKGKGKDRDDETKEAAARCLLVLLRSRDNDDGPFTPSQVQSRMGIFKEHAQSNTFRPILGQTLNCILSCTESRRVSLQQISLDLLYVLLHLYFPDDLLVSVLPGVVSSMCKTALGTPGSKGWVMGDTVDKSLFVMQEVVIRSVSDDVCIRDGAVVSVEDLEDLTQLVNERNPKGAPSVEERPFGTIRTQSWLRGSSSQLHIAIKTLSPLVKHPTTSAVLALIRFSTSVLRVTSETLPQTQPLLLSFLLSLSNHEFPNVSTNASDSLLSLLAESSKTSHTLLQSIMRINRDNLLALPMLLPSRADTKVEHVAGLIEATCRLASNDDHTKETSLKSISTEIGKLLGPTGGIEKWGWSLLSVLEFEDPLVTVTHISSAQLMLESDPSGTQWTPFPHPTLKNVSSASTYDALLRMFRSMGSAAGEAALASVEWFLNVAQGSKDSRAVAALWCACRLLEGISNVSLSSDPSFSPTVLQKRKRLEKAARSFAKSIAQLWDDVQEIPDDTPTQEQEQDQDQDNLSHSVEHVQGLVPLSETLKITKSAPAKRRKVSQPVLHKSFSLQLLAITSGILQARYLSLLLYTIYPILHSLVSPLSFLSQSALATLNFITIYTSYATPGNLLLSNFDYVLDSVSRRLSRRLLDVDAAKVLIVMFRLVGTDIVEKAGDVVEECFDRLDEYHGYQVIVEGLVEVLNEVIKVIATEENASSSKNEPRTSQTQRQADNKKFEDFLQWFSTRHNASVEEDTEDYGPAPRRAWGETQTEGKAKAADDERNTEMPPSAEPEEASPTPVQALTKQIVTRSIFFLTHSSPVIRARILTLLSSSVAVLPESSLLPSIHSAWPFILNRLGDNEIFVVSAAAGLIEALTTHFGSYMYRRIWDDVWPRYHSMLSKLEAADSFSALARRGVGAVGTESVYTHSHRLYKSILTSMTAALRGVDPQDSSNWQVLLSFRRFLHLKAAEELQTCARQLYVAAGEKNADAVWLALYSTAGQTAGPCKFLHESKWDIQENVKLIFQLLEG</sequence>
<dbReference type="InterPro" id="IPR011989">
    <property type="entry name" value="ARM-like"/>
</dbReference>
<evidence type="ECO:0000259" key="2">
    <source>
        <dbReference type="Pfam" id="PF24173"/>
    </source>
</evidence>
<evidence type="ECO:0000259" key="3">
    <source>
        <dbReference type="Pfam" id="PF24181"/>
    </source>
</evidence>
<dbReference type="PANTHER" id="PTHR18460:SF3">
    <property type="entry name" value="TELO2-INTERACTING PROTEIN 1 HOMOLOG"/>
    <property type="match status" value="1"/>
</dbReference>
<protein>
    <submittedName>
        <fullName evidence="4">Uncharacterized protein</fullName>
    </submittedName>
</protein>
<keyword evidence="5" id="KW-1185">Reference proteome</keyword>
<feature type="region of interest" description="Disordered" evidence="1">
    <location>
        <begin position="861"/>
        <end position="910"/>
    </location>
</feature>
<dbReference type="GO" id="GO:0005737">
    <property type="term" value="C:cytoplasm"/>
    <property type="evidence" value="ECO:0007669"/>
    <property type="project" value="TreeGrafter"/>
</dbReference>
<organism evidence="4 5">
    <name type="scientific">Dendrothele bispora (strain CBS 962.96)</name>
    <dbReference type="NCBI Taxonomy" id="1314807"/>
    <lineage>
        <taxon>Eukaryota</taxon>
        <taxon>Fungi</taxon>
        <taxon>Dikarya</taxon>
        <taxon>Basidiomycota</taxon>
        <taxon>Agaricomycotina</taxon>
        <taxon>Agaricomycetes</taxon>
        <taxon>Agaricomycetidae</taxon>
        <taxon>Agaricales</taxon>
        <taxon>Agaricales incertae sedis</taxon>
        <taxon>Dendrothele</taxon>
    </lineage>
</organism>
<reference evidence="4 5" key="1">
    <citation type="journal article" date="2019" name="Nat. Ecol. Evol.">
        <title>Megaphylogeny resolves global patterns of mushroom evolution.</title>
        <authorList>
            <person name="Varga T."/>
            <person name="Krizsan K."/>
            <person name="Foldi C."/>
            <person name="Dima B."/>
            <person name="Sanchez-Garcia M."/>
            <person name="Sanchez-Ramirez S."/>
            <person name="Szollosi G.J."/>
            <person name="Szarkandi J.G."/>
            <person name="Papp V."/>
            <person name="Albert L."/>
            <person name="Andreopoulos W."/>
            <person name="Angelini C."/>
            <person name="Antonin V."/>
            <person name="Barry K.W."/>
            <person name="Bougher N.L."/>
            <person name="Buchanan P."/>
            <person name="Buyck B."/>
            <person name="Bense V."/>
            <person name="Catcheside P."/>
            <person name="Chovatia M."/>
            <person name="Cooper J."/>
            <person name="Damon W."/>
            <person name="Desjardin D."/>
            <person name="Finy P."/>
            <person name="Geml J."/>
            <person name="Haridas S."/>
            <person name="Hughes K."/>
            <person name="Justo A."/>
            <person name="Karasinski D."/>
            <person name="Kautmanova I."/>
            <person name="Kiss B."/>
            <person name="Kocsube S."/>
            <person name="Kotiranta H."/>
            <person name="LaButti K.M."/>
            <person name="Lechner B.E."/>
            <person name="Liimatainen K."/>
            <person name="Lipzen A."/>
            <person name="Lukacs Z."/>
            <person name="Mihaltcheva S."/>
            <person name="Morgado L.N."/>
            <person name="Niskanen T."/>
            <person name="Noordeloos M.E."/>
            <person name="Ohm R.A."/>
            <person name="Ortiz-Santana B."/>
            <person name="Ovrebo C."/>
            <person name="Racz N."/>
            <person name="Riley R."/>
            <person name="Savchenko A."/>
            <person name="Shiryaev A."/>
            <person name="Soop K."/>
            <person name="Spirin V."/>
            <person name="Szebenyi C."/>
            <person name="Tomsovsky M."/>
            <person name="Tulloss R.E."/>
            <person name="Uehling J."/>
            <person name="Grigoriev I.V."/>
            <person name="Vagvolgyi C."/>
            <person name="Papp T."/>
            <person name="Martin F.M."/>
            <person name="Miettinen O."/>
            <person name="Hibbett D.S."/>
            <person name="Nagy L.G."/>
        </authorList>
    </citation>
    <scope>NUCLEOTIDE SEQUENCE [LARGE SCALE GENOMIC DNA]</scope>
    <source>
        <strain evidence="4 5">CBS 962.96</strain>
    </source>
</reference>
<dbReference type="InterPro" id="IPR052587">
    <property type="entry name" value="TELO2-interacting_protein_1"/>
</dbReference>
<proteinExistence type="predicted"/>
<dbReference type="SUPFAM" id="SSF48371">
    <property type="entry name" value="ARM repeat"/>
    <property type="match status" value="1"/>
</dbReference>
<dbReference type="Gene3D" id="1.25.10.10">
    <property type="entry name" value="Leucine-rich Repeat Variant"/>
    <property type="match status" value="1"/>
</dbReference>
<dbReference type="AlphaFoldDB" id="A0A4V4HIP7"/>
<dbReference type="OrthoDB" id="49511at2759"/>
<name>A0A4V4HIP7_DENBC</name>
<feature type="domain" description="TTI1 C-terminal TPR" evidence="3">
    <location>
        <begin position="812"/>
        <end position="1103"/>
    </location>
</feature>
<dbReference type="InterPro" id="IPR057567">
    <property type="entry name" value="TPR_TTI1_C"/>
</dbReference>
<feature type="compositionally biased region" description="Basic and acidic residues" evidence="1">
    <location>
        <begin position="882"/>
        <end position="895"/>
    </location>
</feature>
<dbReference type="Pfam" id="PF24181">
    <property type="entry name" value="TPR_TTI1_C"/>
    <property type="match status" value="1"/>
</dbReference>
<dbReference type="InterPro" id="IPR016024">
    <property type="entry name" value="ARM-type_fold"/>
</dbReference>
<feature type="domain" description="TTI1 N-terminal TPR" evidence="2">
    <location>
        <begin position="12"/>
        <end position="378"/>
    </location>
</feature>
<dbReference type="EMBL" id="ML179037">
    <property type="protein sequence ID" value="THV07526.1"/>
    <property type="molecule type" value="Genomic_DNA"/>
</dbReference>
<dbReference type="Proteomes" id="UP000297245">
    <property type="component" value="Unassembled WGS sequence"/>
</dbReference>
<dbReference type="PANTHER" id="PTHR18460">
    <property type="entry name" value="TEL2 INTERACTING PROTEIN 1 TTI1 FAMILY MEMBER"/>
    <property type="match status" value="1"/>
</dbReference>